<protein>
    <submittedName>
        <fullName evidence="1">Aladin</fullName>
    </submittedName>
</protein>
<dbReference type="GO" id="GO:0005643">
    <property type="term" value="C:nuclear pore"/>
    <property type="evidence" value="ECO:0007669"/>
    <property type="project" value="TreeGrafter"/>
</dbReference>
<dbReference type="OrthoDB" id="411991at2759"/>
<name>A0A5J4YVT6_PORPP</name>
<evidence type="ECO:0000313" key="1">
    <source>
        <dbReference type="EMBL" id="KAA8495385.1"/>
    </source>
</evidence>
<keyword evidence="2" id="KW-1185">Reference proteome</keyword>
<dbReference type="InterPro" id="IPR015943">
    <property type="entry name" value="WD40/YVTN_repeat-like_dom_sf"/>
</dbReference>
<organism evidence="1 2">
    <name type="scientific">Porphyridium purpureum</name>
    <name type="common">Red alga</name>
    <name type="synonym">Porphyridium cruentum</name>
    <dbReference type="NCBI Taxonomy" id="35688"/>
    <lineage>
        <taxon>Eukaryota</taxon>
        <taxon>Rhodophyta</taxon>
        <taxon>Bangiophyceae</taxon>
        <taxon>Porphyridiales</taxon>
        <taxon>Porphyridiaceae</taxon>
        <taxon>Porphyridium</taxon>
    </lineage>
</organism>
<accession>A0A5J4YVT6</accession>
<dbReference type="SUPFAM" id="SSF50978">
    <property type="entry name" value="WD40 repeat-like"/>
    <property type="match status" value="1"/>
</dbReference>
<dbReference type="PANTHER" id="PTHR14494:SF0">
    <property type="entry name" value="ALADIN"/>
    <property type="match status" value="1"/>
</dbReference>
<proteinExistence type="predicted"/>
<sequence length="519" mass="55833">MGGMANAFSRLGLAAPDDASGGTVCELRSRMWGQRQLDEDQHELASDAVLLRLLDAQLMQPFALPRNALHATLLDPRAIYRRDALAPPQPASSDAGHGFSHVLRWIVQMYTLTGSFSRVSASAEVGEAPAASSHQVSYDRIAWHDQEAYVSVVANDGGIYTMQIGKKCAWLKPPLRSSTHGAMSCVAARPFCAPGTLAAGFRTGWLGLWMRAEFKLFPASHALHSGRPVARLSWNADGSLLASSAAESDGRVVLWRPGDQHGEPLRAVQPVWWTIARQLARSPPICGPASIAFQTPTDSVKASLSLVGAAGRFMRVWSTDGWHSESVSISGTSGTGLRCSSWSPSGRTLLIGADQCIAVLRRDIQAPAHSGRRSAPLRLHHVESTAVGCVPVERSDGRVLVGGTPKAIAWDTLGERIAVMFAGECEPAACLACEARGHARRVCMDARAHLICVYAVQEEPQFRMLPLGYIKGPSASAVPLSIQFRPLSQADGSILAVLWSSQELTLIPFLYSSAVHRRS</sequence>
<dbReference type="InterPro" id="IPR045139">
    <property type="entry name" value="Aladin"/>
</dbReference>
<evidence type="ECO:0000313" key="2">
    <source>
        <dbReference type="Proteomes" id="UP000324585"/>
    </source>
</evidence>
<gene>
    <name evidence="1" type="ORF">FVE85_1540</name>
</gene>
<comment type="caution">
    <text evidence="1">The sequence shown here is derived from an EMBL/GenBank/DDBJ whole genome shotgun (WGS) entry which is preliminary data.</text>
</comment>
<reference evidence="2" key="1">
    <citation type="journal article" date="2019" name="Nat. Commun.">
        <title>Expansion of phycobilisome linker gene families in mesophilic red algae.</title>
        <authorList>
            <person name="Lee J."/>
            <person name="Kim D."/>
            <person name="Bhattacharya D."/>
            <person name="Yoon H.S."/>
        </authorList>
    </citation>
    <scope>NUCLEOTIDE SEQUENCE [LARGE SCALE GENOMIC DNA]</scope>
    <source>
        <strain evidence="2">CCMP 1328</strain>
    </source>
</reference>
<dbReference type="Proteomes" id="UP000324585">
    <property type="component" value="Unassembled WGS sequence"/>
</dbReference>
<dbReference type="GO" id="GO:0006913">
    <property type="term" value="P:nucleocytoplasmic transport"/>
    <property type="evidence" value="ECO:0007669"/>
    <property type="project" value="TreeGrafter"/>
</dbReference>
<dbReference type="AlphaFoldDB" id="A0A5J4YVT6"/>
<dbReference type="InterPro" id="IPR036322">
    <property type="entry name" value="WD40_repeat_dom_sf"/>
</dbReference>
<dbReference type="PANTHER" id="PTHR14494">
    <property type="entry name" value="ALADIN/ADRACALIN/AAAS"/>
    <property type="match status" value="1"/>
</dbReference>
<dbReference type="Gene3D" id="2.130.10.10">
    <property type="entry name" value="YVTN repeat-like/Quinoprotein amine dehydrogenase"/>
    <property type="match status" value="1"/>
</dbReference>
<dbReference type="EMBL" id="VRMN01000003">
    <property type="protein sequence ID" value="KAA8495385.1"/>
    <property type="molecule type" value="Genomic_DNA"/>
</dbReference>